<dbReference type="FunFam" id="3.30.40.10:FF:000781">
    <property type="entry name" value="Uncharacterized protein"/>
    <property type="match status" value="1"/>
</dbReference>
<dbReference type="PROSITE" id="PS50089">
    <property type="entry name" value="ZF_RING_2"/>
    <property type="match status" value="1"/>
</dbReference>
<evidence type="ECO:0000256" key="1">
    <source>
        <dbReference type="ARBA" id="ARBA00000900"/>
    </source>
</evidence>
<comment type="catalytic activity">
    <reaction evidence="1">
        <text>S-ubiquitinyl-[E2 ubiquitin-conjugating enzyme]-L-cysteine + [acceptor protein]-L-lysine = [E2 ubiquitin-conjugating enzyme]-L-cysteine + N(6)-ubiquitinyl-[acceptor protein]-L-lysine.</text>
        <dbReference type="EC" id="2.3.2.27"/>
    </reaction>
</comment>
<dbReference type="GO" id="GO:0005737">
    <property type="term" value="C:cytoplasm"/>
    <property type="evidence" value="ECO:0007669"/>
    <property type="project" value="TreeGrafter"/>
</dbReference>
<dbReference type="Gene3D" id="3.30.40.10">
    <property type="entry name" value="Zinc/RING finger domain, C3HC4 (zinc finger)"/>
    <property type="match status" value="1"/>
</dbReference>
<dbReference type="SMART" id="SM00184">
    <property type="entry name" value="RING"/>
    <property type="match status" value="1"/>
</dbReference>
<dbReference type="Proteomes" id="UP001291623">
    <property type="component" value="Unassembled WGS sequence"/>
</dbReference>
<dbReference type="PANTHER" id="PTHR15710">
    <property type="entry name" value="E3 UBIQUITIN-PROTEIN LIGASE PRAJA"/>
    <property type="match status" value="1"/>
</dbReference>
<name>A0AAE1V455_9SOLA</name>
<keyword evidence="5" id="KW-0862">Zinc</keyword>
<evidence type="ECO:0000256" key="7">
    <source>
        <dbReference type="SAM" id="MobiDB-lite"/>
    </source>
</evidence>
<protein>
    <recommendedName>
        <fullName evidence="2">RING-type E3 ubiquitin transferase</fullName>
        <ecNumber evidence="2">2.3.2.27</ecNumber>
    </recommendedName>
</protein>
<feature type="compositionally biased region" description="Low complexity" evidence="7">
    <location>
        <begin position="18"/>
        <end position="32"/>
    </location>
</feature>
<dbReference type="Pfam" id="PF13639">
    <property type="entry name" value="zf-RING_2"/>
    <property type="match status" value="1"/>
</dbReference>
<feature type="domain" description="RING-type" evidence="8">
    <location>
        <begin position="183"/>
        <end position="227"/>
    </location>
</feature>
<dbReference type="InterPro" id="IPR013083">
    <property type="entry name" value="Znf_RING/FYVE/PHD"/>
</dbReference>
<evidence type="ECO:0000313" key="10">
    <source>
        <dbReference type="Proteomes" id="UP001291623"/>
    </source>
</evidence>
<dbReference type="SMART" id="SM00744">
    <property type="entry name" value="RINGv"/>
    <property type="match status" value="1"/>
</dbReference>
<organism evidence="9 10">
    <name type="scientific">Anisodus tanguticus</name>
    <dbReference type="NCBI Taxonomy" id="243964"/>
    <lineage>
        <taxon>Eukaryota</taxon>
        <taxon>Viridiplantae</taxon>
        <taxon>Streptophyta</taxon>
        <taxon>Embryophyta</taxon>
        <taxon>Tracheophyta</taxon>
        <taxon>Spermatophyta</taxon>
        <taxon>Magnoliopsida</taxon>
        <taxon>eudicotyledons</taxon>
        <taxon>Gunneridae</taxon>
        <taxon>Pentapetalae</taxon>
        <taxon>asterids</taxon>
        <taxon>lamiids</taxon>
        <taxon>Solanales</taxon>
        <taxon>Solanaceae</taxon>
        <taxon>Solanoideae</taxon>
        <taxon>Hyoscyameae</taxon>
        <taxon>Anisodus</taxon>
    </lineage>
</organism>
<keyword evidence="3" id="KW-0479">Metal-binding</keyword>
<evidence type="ECO:0000256" key="5">
    <source>
        <dbReference type="ARBA" id="ARBA00022833"/>
    </source>
</evidence>
<evidence type="ECO:0000256" key="6">
    <source>
        <dbReference type="PROSITE-ProRule" id="PRU00175"/>
    </source>
</evidence>
<keyword evidence="4 6" id="KW-0863">Zinc-finger</keyword>
<proteinExistence type="predicted"/>
<dbReference type="InterPro" id="IPR001841">
    <property type="entry name" value="Znf_RING"/>
</dbReference>
<dbReference type="EMBL" id="JAVYJV010000018">
    <property type="protein sequence ID" value="KAK4348024.1"/>
    <property type="molecule type" value="Genomic_DNA"/>
</dbReference>
<dbReference type="PANTHER" id="PTHR15710:SF141">
    <property type="entry name" value="RING-H2 FINGER PROTEIN ATL36"/>
    <property type="match status" value="1"/>
</dbReference>
<dbReference type="AlphaFoldDB" id="A0AAE1V455"/>
<comment type="caution">
    <text evidence="9">The sequence shown here is derived from an EMBL/GenBank/DDBJ whole genome shotgun (WGS) entry which is preliminary data.</text>
</comment>
<evidence type="ECO:0000256" key="2">
    <source>
        <dbReference type="ARBA" id="ARBA00012483"/>
    </source>
</evidence>
<evidence type="ECO:0000259" key="8">
    <source>
        <dbReference type="PROSITE" id="PS50089"/>
    </source>
</evidence>
<dbReference type="GO" id="GO:0008270">
    <property type="term" value="F:zinc ion binding"/>
    <property type="evidence" value="ECO:0007669"/>
    <property type="project" value="UniProtKB-KW"/>
</dbReference>
<evidence type="ECO:0000256" key="4">
    <source>
        <dbReference type="ARBA" id="ARBA00022771"/>
    </source>
</evidence>
<keyword evidence="10" id="KW-1185">Reference proteome</keyword>
<dbReference type="SUPFAM" id="SSF57850">
    <property type="entry name" value="RING/U-box"/>
    <property type="match status" value="1"/>
</dbReference>
<dbReference type="GO" id="GO:0061630">
    <property type="term" value="F:ubiquitin protein ligase activity"/>
    <property type="evidence" value="ECO:0007669"/>
    <property type="project" value="UniProtKB-EC"/>
</dbReference>
<evidence type="ECO:0000256" key="3">
    <source>
        <dbReference type="ARBA" id="ARBA00022723"/>
    </source>
</evidence>
<dbReference type="InterPro" id="IPR011016">
    <property type="entry name" value="Znf_RING-CH"/>
</dbReference>
<evidence type="ECO:0000313" key="9">
    <source>
        <dbReference type="EMBL" id="KAK4348024.1"/>
    </source>
</evidence>
<feature type="region of interest" description="Disordered" evidence="7">
    <location>
        <begin position="1"/>
        <end position="32"/>
    </location>
</feature>
<feature type="compositionally biased region" description="Polar residues" evidence="7">
    <location>
        <begin position="1"/>
        <end position="13"/>
    </location>
</feature>
<reference evidence="9" key="1">
    <citation type="submission" date="2023-12" db="EMBL/GenBank/DDBJ databases">
        <title>Genome assembly of Anisodus tanguticus.</title>
        <authorList>
            <person name="Wang Y.-J."/>
        </authorList>
    </citation>
    <scope>NUCLEOTIDE SEQUENCE</scope>
    <source>
        <strain evidence="9">KB-2021</strain>
        <tissue evidence="9">Leaf</tissue>
    </source>
</reference>
<gene>
    <name evidence="9" type="ORF">RND71_034363</name>
</gene>
<accession>A0AAE1V455</accession>
<dbReference type="GO" id="GO:0016567">
    <property type="term" value="P:protein ubiquitination"/>
    <property type="evidence" value="ECO:0007669"/>
    <property type="project" value="TreeGrafter"/>
</dbReference>
<dbReference type="EC" id="2.3.2.27" evidence="2"/>
<sequence>MSSSCIVTQLSQKKTSENSHQSSPPSSLPRLNISSSVRNQHDIWYIPSSNNLTQVPQPYHSEVETISNHTHLTSFVLMSHDRFYLEISKLFSNWIVFQDQRDNIVECIMRHVNNVFEFESNKGHSGVLELSVDVKLVKLVCRTVFYERILFRQEHGMVPASKSSMELLKKMEIDEKNNKDDECIVCLEELVKKESDYEILSMPCSHMFHGECITKWLETSHYCPICRFEMPMDEKLMIEQTNN</sequence>